<dbReference type="FunFam" id="3.30.860.10:FF:000002">
    <property type="entry name" value="40S ribosomal protein S15"/>
    <property type="match status" value="1"/>
</dbReference>
<dbReference type="PRINTS" id="PR00975">
    <property type="entry name" value="RIBOSOMALS19"/>
</dbReference>
<evidence type="ECO:0000313" key="5">
    <source>
        <dbReference type="EMBL" id="KAF7121475.1"/>
    </source>
</evidence>
<dbReference type="HAMAP" id="MF_00531">
    <property type="entry name" value="Ribosomal_uS19"/>
    <property type="match status" value="1"/>
</dbReference>
<keyword evidence="3 4" id="KW-0687">Ribonucleoprotein</keyword>
<dbReference type="SUPFAM" id="SSF54570">
    <property type="entry name" value="Ribosomal protein S19"/>
    <property type="match status" value="1"/>
</dbReference>
<comment type="caution">
    <text evidence="5">The sequence shown here is derived from an EMBL/GenBank/DDBJ whole genome shotgun (WGS) entry which is preliminary data.</text>
</comment>
<name>A0A834G243_RHOSS</name>
<organism evidence="5 6">
    <name type="scientific">Rhododendron simsii</name>
    <name type="common">Sims's rhododendron</name>
    <dbReference type="NCBI Taxonomy" id="118357"/>
    <lineage>
        <taxon>Eukaryota</taxon>
        <taxon>Viridiplantae</taxon>
        <taxon>Streptophyta</taxon>
        <taxon>Embryophyta</taxon>
        <taxon>Tracheophyta</taxon>
        <taxon>Spermatophyta</taxon>
        <taxon>Magnoliopsida</taxon>
        <taxon>eudicotyledons</taxon>
        <taxon>Gunneridae</taxon>
        <taxon>Pentapetalae</taxon>
        <taxon>asterids</taxon>
        <taxon>Ericales</taxon>
        <taxon>Ericaceae</taxon>
        <taxon>Ericoideae</taxon>
        <taxon>Rhodoreae</taxon>
        <taxon>Rhododendron</taxon>
    </lineage>
</organism>
<dbReference type="GO" id="GO:0000028">
    <property type="term" value="P:ribosomal small subunit assembly"/>
    <property type="evidence" value="ECO:0007669"/>
    <property type="project" value="TreeGrafter"/>
</dbReference>
<dbReference type="Pfam" id="PF00203">
    <property type="entry name" value="Ribosomal_S19"/>
    <property type="match status" value="1"/>
</dbReference>
<protein>
    <recommendedName>
        <fullName evidence="7">Ribosomal protein S19</fullName>
    </recommendedName>
</protein>
<keyword evidence="6" id="KW-1185">Reference proteome</keyword>
<dbReference type="Gene3D" id="3.30.860.10">
    <property type="entry name" value="30s Ribosomal Protein S19, Chain A"/>
    <property type="match status" value="1"/>
</dbReference>
<sequence length="258" mass="29440">MGDPETPPPQPWQTWKWTWRRGSRRRGRSRSSYSGELIWTFCSTEIFEFVKLFTARARRRFQRGLTRNPMALNNKLHKAKREAPVGEKPNLVKTHLHNMIIVPERIGNVIGVYNGKTFNQVDIKPQMNGHDLAEFSISYKPVKHGRLGCHFERVFSISYKPVKHGRPNIGVTHSSRFIPLRDALGKHTSTDFDSSSVAKGMQLQLCFCYWKDGMEEDHGYLVSFLTDGASIASVYYMSCFLNFCNGSPSKIIGAGMGY</sequence>
<dbReference type="GO" id="GO:0003735">
    <property type="term" value="F:structural constituent of ribosome"/>
    <property type="evidence" value="ECO:0007669"/>
    <property type="project" value="InterPro"/>
</dbReference>
<dbReference type="EMBL" id="WJXA01000013">
    <property type="protein sequence ID" value="KAF7121475.1"/>
    <property type="molecule type" value="Genomic_DNA"/>
</dbReference>
<dbReference type="GO" id="GO:0022627">
    <property type="term" value="C:cytosolic small ribosomal subunit"/>
    <property type="evidence" value="ECO:0007669"/>
    <property type="project" value="TreeGrafter"/>
</dbReference>
<dbReference type="AlphaFoldDB" id="A0A834G243"/>
<accession>A0A834G243</accession>
<dbReference type="GO" id="GO:0006412">
    <property type="term" value="P:translation"/>
    <property type="evidence" value="ECO:0007669"/>
    <property type="project" value="InterPro"/>
</dbReference>
<evidence type="ECO:0000256" key="2">
    <source>
        <dbReference type="ARBA" id="ARBA00022980"/>
    </source>
</evidence>
<evidence type="ECO:0000256" key="4">
    <source>
        <dbReference type="RuleBase" id="RU003485"/>
    </source>
</evidence>
<proteinExistence type="inferred from homology"/>
<evidence type="ECO:0000313" key="6">
    <source>
        <dbReference type="Proteomes" id="UP000626092"/>
    </source>
</evidence>
<keyword evidence="2 4" id="KW-0689">Ribosomal protein</keyword>
<evidence type="ECO:0000256" key="3">
    <source>
        <dbReference type="ARBA" id="ARBA00023274"/>
    </source>
</evidence>
<evidence type="ECO:0000256" key="1">
    <source>
        <dbReference type="ARBA" id="ARBA00007345"/>
    </source>
</evidence>
<dbReference type="InterPro" id="IPR023575">
    <property type="entry name" value="Ribosomal_uS19_SF"/>
</dbReference>
<comment type="similarity">
    <text evidence="1 4">Belongs to the universal ribosomal protein uS19 family.</text>
</comment>
<dbReference type="PANTHER" id="PTHR11880">
    <property type="entry name" value="RIBOSOMAL PROTEIN S19P FAMILY MEMBER"/>
    <property type="match status" value="1"/>
</dbReference>
<evidence type="ECO:0008006" key="7">
    <source>
        <dbReference type="Google" id="ProtNLM"/>
    </source>
</evidence>
<reference evidence="5" key="1">
    <citation type="submission" date="2019-11" db="EMBL/GenBank/DDBJ databases">
        <authorList>
            <person name="Liu Y."/>
            <person name="Hou J."/>
            <person name="Li T.-Q."/>
            <person name="Guan C.-H."/>
            <person name="Wu X."/>
            <person name="Wu H.-Z."/>
            <person name="Ling F."/>
            <person name="Zhang R."/>
            <person name="Shi X.-G."/>
            <person name="Ren J.-P."/>
            <person name="Chen E.-F."/>
            <person name="Sun J.-M."/>
        </authorList>
    </citation>
    <scope>NUCLEOTIDE SEQUENCE</scope>
    <source>
        <strain evidence="5">Adult_tree_wgs_1</strain>
        <tissue evidence="5">Leaves</tissue>
    </source>
</reference>
<dbReference type="InterPro" id="IPR002222">
    <property type="entry name" value="Ribosomal_uS19"/>
</dbReference>
<dbReference type="Proteomes" id="UP000626092">
    <property type="component" value="Unassembled WGS sequence"/>
</dbReference>
<dbReference type="PANTHER" id="PTHR11880:SF2">
    <property type="entry name" value="SMALL RIBOSOMAL SUBUNIT PROTEIN US19"/>
    <property type="match status" value="1"/>
</dbReference>
<gene>
    <name evidence="5" type="ORF">RHSIM_Rhsim13G0165600</name>
</gene>